<evidence type="ECO:0000313" key="2">
    <source>
        <dbReference type="Proteomes" id="UP001438953"/>
    </source>
</evidence>
<dbReference type="EMBL" id="JAYWLC010000001">
    <property type="protein sequence ID" value="MER5170330.1"/>
    <property type="molecule type" value="Genomic_DNA"/>
</dbReference>
<accession>A0ABV1SC81</accession>
<gene>
    <name evidence="1" type="ORF">VSX56_00960</name>
</gene>
<dbReference type="RefSeq" id="WP_339112382.1">
    <property type="nucleotide sequence ID" value="NZ_JAYWLC010000001.1"/>
</dbReference>
<evidence type="ECO:0008006" key="3">
    <source>
        <dbReference type="Google" id="ProtNLM"/>
    </source>
</evidence>
<protein>
    <recommendedName>
        <fullName evidence="3">DUF1127 domain-containing protein</fullName>
    </recommendedName>
</protein>
<name>A0ABV1SC81_9RHOB</name>
<evidence type="ECO:0000313" key="1">
    <source>
        <dbReference type="EMBL" id="MER5170330.1"/>
    </source>
</evidence>
<proteinExistence type="predicted"/>
<reference evidence="1 2" key="1">
    <citation type="submission" date="2024-06" db="EMBL/GenBank/DDBJ databases">
        <title>Thioclava kandeliae sp. nov. from a rhizosphere soil sample of Kandelia candel in a mangrove.</title>
        <authorList>
            <person name="Mu T."/>
        </authorList>
    </citation>
    <scope>NUCLEOTIDE SEQUENCE [LARGE SCALE GENOMIC DNA]</scope>
    <source>
        <strain evidence="1 2">CPCC 100088</strain>
    </source>
</reference>
<organism evidence="1 2">
    <name type="scientific">Thioclava kandeliae</name>
    <dbReference type="NCBI Taxonomy" id="3070818"/>
    <lineage>
        <taxon>Bacteria</taxon>
        <taxon>Pseudomonadati</taxon>
        <taxon>Pseudomonadota</taxon>
        <taxon>Alphaproteobacteria</taxon>
        <taxon>Rhodobacterales</taxon>
        <taxon>Paracoccaceae</taxon>
        <taxon>Thioclava</taxon>
    </lineage>
</organism>
<keyword evidence="2" id="KW-1185">Reference proteome</keyword>
<sequence length="73" mass="8022">MASFVNTAHKSSLGSVIARMFQKAGRALVLATEAKSRQSEIVRLNAMSDAQLAMKGIARDEIVAHVYRDRLYA</sequence>
<dbReference type="Proteomes" id="UP001438953">
    <property type="component" value="Unassembled WGS sequence"/>
</dbReference>
<comment type="caution">
    <text evidence="1">The sequence shown here is derived from an EMBL/GenBank/DDBJ whole genome shotgun (WGS) entry which is preliminary data.</text>
</comment>